<keyword evidence="2" id="KW-0238">DNA-binding</keyword>
<dbReference type="CDD" id="cd00397">
    <property type="entry name" value="DNA_BRE_C"/>
    <property type="match status" value="1"/>
</dbReference>
<gene>
    <name evidence="5" type="ORF">E0Y62_26660</name>
</gene>
<dbReference type="PANTHER" id="PTHR30349:SF41">
    <property type="entry name" value="INTEGRASE_RECOMBINASE PROTEIN MJ0367-RELATED"/>
    <property type="match status" value="1"/>
</dbReference>
<feature type="domain" description="Tyr recombinase" evidence="4">
    <location>
        <begin position="138"/>
        <end position="327"/>
    </location>
</feature>
<organism evidence="5 6">
    <name type="scientific">Cytobacillus praedii</name>
    <dbReference type="NCBI Taxonomy" id="1742358"/>
    <lineage>
        <taxon>Bacteria</taxon>
        <taxon>Bacillati</taxon>
        <taxon>Bacillota</taxon>
        <taxon>Bacilli</taxon>
        <taxon>Bacillales</taxon>
        <taxon>Bacillaceae</taxon>
        <taxon>Cytobacillus</taxon>
    </lineage>
</organism>
<dbReference type="RefSeq" id="WP_131239573.1">
    <property type="nucleotide sequence ID" value="NZ_SJTH01000107.1"/>
</dbReference>
<comment type="caution">
    <text evidence="5">The sequence shown here is derived from an EMBL/GenBank/DDBJ whole genome shotgun (WGS) entry which is preliminary data.</text>
</comment>
<dbReference type="Gene3D" id="1.10.443.10">
    <property type="entry name" value="Intergrase catalytic core"/>
    <property type="match status" value="1"/>
</dbReference>
<dbReference type="Proteomes" id="UP000293846">
    <property type="component" value="Unassembled WGS sequence"/>
</dbReference>
<dbReference type="SUPFAM" id="SSF56349">
    <property type="entry name" value="DNA breaking-rejoining enzymes"/>
    <property type="match status" value="1"/>
</dbReference>
<evidence type="ECO:0000259" key="4">
    <source>
        <dbReference type="PROSITE" id="PS51898"/>
    </source>
</evidence>
<comment type="similarity">
    <text evidence="1">Belongs to the 'phage' integrase family.</text>
</comment>
<name>A0A4R1ALM7_9BACI</name>
<evidence type="ECO:0000256" key="3">
    <source>
        <dbReference type="ARBA" id="ARBA00023172"/>
    </source>
</evidence>
<dbReference type="GO" id="GO:0015074">
    <property type="term" value="P:DNA integration"/>
    <property type="evidence" value="ECO:0007669"/>
    <property type="project" value="InterPro"/>
</dbReference>
<dbReference type="GO" id="GO:0006310">
    <property type="term" value="P:DNA recombination"/>
    <property type="evidence" value="ECO:0007669"/>
    <property type="project" value="UniProtKB-KW"/>
</dbReference>
<dbReference type="PROSITE" id="PS51898">
    <property type="entry name" value="TYR_RECOMBINASE"/>
    <property type="match status" value="1"/>
</dbReference>
<dbReference type="AlphaFoldDB" id="A0A4R1ALM7"/>
<dbReference type="Gene3D" id="1.10.150.130">
    <property type="match status" value="1"/>
</dbReference>
<keyword evidence="3" id="KW-0233">DNA recombination</keyword>
<dbReference type="Pfam" id="PF00589">
    <property type="entry name" value="Phage_integrase"/>
    <property type="match status" value="1"/>
</dbReference>
<evidence type="ECO:0000313" key="6">
    <source>
        <dbReference type="Proteomes" id="UP000293846"/>
    </source>
</evidence>
<dbReference type="InterPro" id="IPR050090">
    <property type="entry name" value="Tyrosine_recombinase_XerCD"/>
</dbReference>
<dbReference type="EMBL" id="SJTH01000107">
    <property type="protein sequence ID" value="TCJ00492.1"/>
    <property type="molecule type" value="Genomic_DNA"/>
</dbReference>
<dbReference type="InterPro" id="IPR002104">
    <property type="entry name" value="Integrase_catalytic"/>
</dbReference>
<sequence length="342" mass="40607">MSKVKRVKYFTDEKKALINPENRKKYDKYLNSNIIKNRDVKDTTYKVYKNYMDHFLVYLSENWGNIDLYSEEFQENAIDIMEGYISFCQDILFNNKKAINTKISTVSSFFLWSLKRKYISRHPFDKQLDRMKGANEEKIIASYYLDEGQINLVTQTLKEDTKKYDYQDKLIWGIMLDSANRVGAISKLTLSSLDLENMVFHDIREKRGYKVEVVFEEDTKELIEEWLEMRKEMDNLEVDSFFITKYEGVYRPMTKNTIQSRTKRIGEILGLDDFRSHCIRKTSLNQIYEQTGDLALAATMGNHKSVETTRQAYIKPQSKTEVREKIAKLRNKKKQDEEMEEK</sequence>
<dbReference type="GO" id="GO:0003677">
    <property type="term" value="F:DNA binding"/>
    <property type="evidence" value="ECO:0007669"/>
    <property type="project" value="UniProtKB-KW"/>
</dbReference>
<dbReference type="InterPro" id="IPR013762">
    <property type="entry name" value="Integrase-like_cat_sf"/>
</dbReference>
<keyword evidence="6" id="KW-1185">Reference proteome</keyword>
<dbReference type="PANTHER" id="PTHR30349">
    <property type="entry name" value="PHAGE INTEGRASE-RELATED"/>
    <property type="match status" value="1"/>
</dbReference>
<accession>A0A4R1ALM7</accession>
<evidence type="ECO:0000313" key="5">
    <source>
        <dbReference type="EMBL" id="TCJ00492.1"/>
    </source>
</evidence>
<evidence type="ECO:0000256" key="2">
    <source>
        <dbReference type="ARBA" id="ARBA00023125"/>
    </source>
</evidence>
<dbReference type="InterPro" id="IPR011010">
    <property type="entry name" value="DNA_brk_join_enz"/>
</dbReference>
<evidence type="ECO:0000256" key="1">
    <source>
        <dbReference type="ARBA" id="ARBA00008857"/>
    </source>
</evidence>
<proteinExistence type="inferred from homology"/>
<dbReference type="OrthoDB" id="9803188at2"/>
<dbReference type="InterPro" id="IPR010998">
    <property type="entry name" value="Integrase_recombinase_N"/>
</dbReference>
<protein>
    <submittedName>
        <fullName evidence="5">Site-specific integrase</fullName>
    </submittedName>
</protein>
<reference evidence="5 6" key="1">
    <citation type="submission" date="2019-03" db="EMBL/GenBank/DDBJ databases">
        <authorList>
            <person name="Jensen L."/>
            <person name="Storgaard J."/>
            <person name="Sulaj E."/>
            <person name="Schramm A."/>
            <person name="Marshall I.P.G."/>
        </authorList>
    </citation>
    <scope>NUCLEOTIDE SEQUENCE [LARGE SCALE GENOMIC DNA]</scope>
    <source>
        <strain evidence="5 6">2017H2G3</strain>
    </source>
</reference>